<accession>A0A5M3M892</accession>
<gene>
    <name evidence="1" type="ORF">CONPUDRAFT_20189</name>
</gene>
<dbReference type="RefSeq" id="XP_007774436.1">
    <property type="nucleotide sequence ID" value="XM_007776246.1"/>
</dbReference>
<evidence type="ECO:0000313" key="2">
    <source>
        <dbReference type="Proteomes" id="UP000053558"/>
    </source>
</evidence>
<name>A0A5M3M892_CONPW</name>
<feature type="non-terminal residue" evidence="1">
    <location>
        <position position="200"/>
    </location>
</feature>
<evidence type="ECO:0000313" key="1">
    <source>
        <dbReference type="EMBL" id="EIW75263.1"/>
    </source>
</evidence>
<proteinExistence type="predicted"/>
<dbReference type="OrthoDB" id="2691851at2759"/>
<protein>
    <submittedName>
        <fullName evidence="1">Uncharacterized protein</fullName>
    </submittedName>
</protein>
<dbReference type="GeneID" id="19206523"/>
<dbReference type="AlphaFoldDB" id="A0A5M3M892"/>
<sequence>PPPPLPDGCQGCPISWDVPGGSFLETFPVGRFSDGHGALPFTLEMPTFDNPKGRAKTCQQRLATTDPCSECAAIPKEVDRLRPMAISVAPHTRYQFLSMLQLTELTRSLRAQINDLKLNSLNDTRRLGNTLARLDTFNAFVMALAEHNVPRVHQLISAALRHGDSMHTILNRLGEAIKMVYKPRGYTAEDLDLANLVYRL</sequence>
<feature type="non-terminal residue" evidence="1">
    <location>
        <position position="1"/>
    </location>
</feature>
<organism evidence="1 2">
    <name type="scientific">Coniophora puteana (strain RWD-64-598)</name>
    <name type="common">Brown rot fungus</name>
    <dbReference type="NCBI Taxonomy" id="741705"/>
    <lineage>
        <taxon>Eukaryota</taxon>
        <taxon>Fungi</taxon>
        <taxon>Dikarya</taxon>
        <taxon>Basidiomycota</taxon>
        <taxon>Agaricomycotina</taxon>
        <taxon>Agaricomycetes</taxon>
        <taxon>Agaricomycetidae</taxon>
        <taxon>Boletales</taxon>
        <taxon>Coniophorineae</taxon>
        <taxon>Coniophoraceae</taxon>
        <taxon>Coniophora</taxon>
    </lineage>
</organism>
<dbReference type="KEGG" id="cput:CONPUDRAFT_20189"/>
<comment type="caution">
    <text evidence="1">The sequence shown here is derived from an EMBL/GenBank/DDBJ whole genome shotgun (WGS) entry which is preliminary data.</text>
</comment>
<reference evidence="2" key="1">
    <citation type="journal article" date="2012" name="Science">
        <title>The Paleozoic origin of enzymatic lignin decomposition reconstructed from 31 fungal genomes.</title>
        <authorList>
            <person name="Floudas D."/>
            <person name="Binder M."/>
            <person name="Riley R."/>
            <person name="Barry K."/>
            <person name="Blanchette R.A."/>
            <person name="Henrissat B."/>
            <person name="Martinez A.T."/>
            <person name="Otillar R."/>
            <person name="Spatafora J.W."/>
            <person name="Yadav J.S."/>
            <person name="Aerts A."/>
            <person name="Benoit I."/>
            <person name="Boyd A."/>
            <person name="Carlson A."/>
            <person name="Copeland A."/>
            <person name="Coutinho P.M."/>
            <person name="de Vries R.P."/>
            <person name="Ferreira P."/>
            <person name="Findley K."/>
            <person name="Foster B."/>
            <person name="Gaskell J."/>
            <person name="Glotzer D."/>
            <person name="Gorecki P."/>
            <person name="Heitman J."/>
            <person name="Hesse C."/>
            <person name="Hori C."/>
            <person name="Igarashi K."/>
            <person name="Jurgens J.A."/>
            <person name="Kallen N."/>
            <person name="Kersten P."/>
            <person name="Kohler A."/>
            <person name="Kuees U."/>
            <person name="Kumar T.K.A."/>
            <person name="Kuo A."/>
            <person name="LaButti K."/>
            <person name="Larrondo L.F."/>
            <person name="Lindquist E."/>
            <person name="Ling A."/>
            <person name="Lombard V."/>
            <person name="Lucas S."/>
            <person name="Lundell T."/>
            <person name="Martin R."/>
            <person name="McLaughlin D.J."/>
            <person name="Morgenstern I."/>
            <person name="Morin E."/>
            <person name="Murat C."/>
            <person name="Nagy L.G."/>
            <person name="Nolan M."/>
            <person name="Ohm R.A."/>
            <person name="Patyshakuliyeva A."/>
            <person name="Rokas A."/>
            <person name="Ruiz-Duenas F.J."/>
            <person name="Sabat G."/>
            <person name="Salamov A."/>
            <person name="Samejima M."/>
            <person name="Schmutz J."/>
            <person name="Slot J.C."/>
            <person name="St John F."/>
            <person name="Stenlid J."/>
            <person name="Sun H."/>
            <person name="Sun S."/>
            <person name="Syed K."/>
            <person name="Tsang A."/>
            <person name="Wiebenga A."/>
            <person name="Young D."/>
            <person name="Pisabarro A."/>
            <person name="Eastwood D.C."/>
            <person name="Martin F."/>
            <person name="Cullen D."/>
            <person name="Grigoriev I.V."/>
            <person name="Hibbett D.S."/>
        </authorList>
    </citation>
    <scope>NUCLEOTIDE SEQUENCE [LARGE SCALE GENOMIC DNA]</scope>
    <source>
        <strain evidence="2">RWD-64-598 SS2</strain>
    </source>
</reference>
<dbReference type="Proteomes" id="UP000053558">
    <property type="component" value="Unassembled WGS sequence"/>
</dbReference>
<keyword evidence="2" id="KW-1185">Reference proteome</keyword>
<dbReference type="EMBL" id="JH711589">
    <property type="protein sequence ID" value="EIW75263.1"/>
    <property type="molecule type" value="Genomic_DNA"/>
</dbReference>